<comment type="caution">
    <text evidence="1">The sequence shown here is derived from an EMBL/GenBank/DDBJ whole genome shotgun (WGS) entry which is preliminary data.</text>
</comment>
<proteinExistence type="predicted"/>
<evidence type="ECO:0000313" key="3">
    <source>
        <dbReference type="Proteomes" id="UP001642409"/>
    </source>
</evidence>
<reference evidence="2 3" key="2">
    <citation type="submission" date="2024-07" db="EMBL/GenBank/DDBJ databases">
        <authorList>
            <person name="Akdeniz Z."/>
        </authorList>
    </citation>
    <scope>NUCLEOTIDE SEQUENCE [LARGE SCALE GENOMIC DNA]</scope>
</reference>
<sequence length="167" mass="19720">MNKQCQWLTKELQDQIPFIREEYNAFKVILPYNQLILAGMNIKYKQSQTGQYVFYEKVMLKIPNQLIKLNNKYFSLRFNIVFNDQSVLTKNELINQISLQITPTQTISHIILNSKSFSITECNREFTVDKQIFKYLNGPKKFTAVYKNKGGVNISDEEDFQEIEEEL</sequence>
<name>A0AA86V2H2_9EUKA</name>
<organism evidence="1">
    <name type="scientific">Hexamita inflata</name>
    <dbReference type="NCBI Taxonomy" id="28002"/>
    <lineage>
        <taxon>Eukaryota</taxon>
        <taxon>Metamonada</taxon>
        <taxon>Diplomonadida</taxon>
        <taxon>Hexamitidae</taxon>
        <taxon>Hexamitinae</taxon>
        <taxon>Hexamita</taxon>
    </lineage>
</organism>
<evidence type="ECO:0000313" key="2">
    <source>
        <dbReference type="EMBL" id="CAL6000799.1"/>
    </source>
</evidence>
<evidence type="ECO:0000313" key="1">
    <source>
        <dbReference type="EMBL" id="CAI9973602.1"/>
    </source>
</evidence>
<accession>A0AA86V2H2</accession>
<dbReference type="AlphaFoldDB" id="A0AA86V2H2"/>
<reference evidence="1" key="1">
    <citation type="submission" date="2023-06" db="EMBL/GenBank/DDBJ databases">
        <authorList>
            <person name="Kurt Z."/>
        </authorList>
    </citation>
    <scope>NUCLEOTIDE SEQUENCE</scope>
</reference>
<keyword evidence="3" id="KW-1185">Reference proteome</keyword>
<dbReference type="EMBL" id="CATOUU010001125">
    <property type="protein sequence ID" value="CAI9973602.1"/>
    <property type="molecule type" value="Genomic_DNA"/>
</dbReference>
<dbReference type="Proteomes" id="UP001642409">
    <property type="component" value="Unassembled WGS sequence"/>
</dbReference>
<protein>
    <submittedName>
        <fullName evidence="2">Hypothetical_protein</fullName>
    </submittedName>
</protein>
<gene>
    <name evidence="2" type="ORF">HINF_LOCUS16917</name>
    <name evidence="1" type="ORF">HINF_LOCUS61247</name>
</gene>
<dbReference type="EMBL" id="CAXDID020000042">
    <property type="protein sequence ID" value="CAL6000799.1"/>
    <property type="molecule type" value="Genomic_DNA"/>
</dbReference>